<comment type="subcellular location">
    <subcellularLocation>
        <location evidence="1">Cell membrane</location>
        <topology evidence="1">Multi-pass membrane protein</topology>
    </subcellularLocation>
</comment>
<sequence length="401" mass="44191">MNKNFALYLLGTKVQDFLASSMSFTFLLVIYQISNSALYSGFLTATTVAGSRILMFYLVPVCKPFSPFKVVSSMSFTVTVVSLLAVLGSLFWGDSILFYFVCSILFAILQEMRTSFASSIIPRLVDKEYLFKANSVSSIFLNVSMILAPLVSYLFTARNISVFFVFYAAVSCGGGLLVRYLTRLTGDERPEAPAAPAKKKMKFFSDHWVVTIRMIGGNQTILYCISIGVLINIVFAGINGPFLLKEGHGSLGSTLIKICLSGGSLLGVYGAYALKVKEHYKRYLNISIAGIVLALLVPVFVENLYVLLVCMVFLTLFVMFMMNTTGTLLQLATPLPELPAVYEIRSTLYAVVVPLSYIVIGWVLERWGYKPYFLAGAVLLFVCSFAVRRKTGTPTPETAAL</sequence>
<dbReference type="PANTHER" id="PTHR23513:SF6">
    <property type="entry name" value="MAJOR FACILITATOR SUPERFAMILY ASSOCIATED DOMAIN-CONTAINING PROTEIN"/>
    <property type="match status" value="1"/>
</dbReference>
<comment type="caution">
    <text evidence="7">The sequence shown here is derived from an EMBL/GenBank/DDBJ whole genome shotgun (WGS) entry which is preliminary data.</text>
</comment>
<evidence type="ECO:0008006" key="9">
    <source>
        <dbReference type="Google" id="ProtNLM"/>
    </source>
</evidence>
<protein>
    <recommendedName>
        <fullName evidence="9">Major facilitator superfamily (MFS) profile domain-containing protein</fullName>
    </recommendedName>
</protein>
<feature type="transmembrane region" description="Helical" evidence="6">
    <location>
        <begin position="306"/>
        <end position="332"/>
    </location>
</feature>
<dbReference type="AlphaFoldDB" id="A0A074MAT3"/>
<keyword evidence="2" id="KW-1003">Cell membrane</keyword>
<feature type="transmembrane region" description="Helical" evidence="6">
    <location>
        <begin position="344"/>
        <end position="363"/>
    </location>
</feature>
<feature type="transmembrane region" description="Helical" evidence="6">
    <location>
        <begin position="221"/>
        <end position="243"/>
    </location>
</feature>
<dbReference type="GO" id="GO:0022857">
    <property type="term" value="F:transmembrane transporter activity"/>
    <property type="evidence" value="ECO:0007669"/>
    <property type="project" value="InterPro"/>
</dbReference>
<keyword evidence="3 6" id="KW-0812">Transmembrane</keyword>
<evidence type="ECO:0000256" key="2">
    <source>
        <dbReference type="ARBA" id="ARBA00022475"/>
    </source>
</evidence>
<dbReference type="InterPro" id="IPR011701">
    <property type="entry name" value="MFS"/>
</dbReference>
<evidence type="ECO:0000256" key="4">
    <source>
        <dbReference type="ARBA" id="ARBA00022989"/>
    </source>
</evidence>
<dbReference type="Gene3D" id="1.20.1250.20">
    <property type="entry name" value="MFS general substrate transporter like domains"/>
    <property type="match status" value="1"/>
</dbReference>
<feature type="transmembrane region" description="Helical" evidence="6">
    <location>
        <begin position="255"/>
        <end position="274"/>
    </location>
</feature>
<evidence type="ECO:0000256" key="5">
    <source>
        <dbReference type="ARBA" id="ARBA00023136"/>
    </source>
</evidence>
<evidence type="ECO:0000313" key="7">
    <source>
        <dbReference type="EMBL" id="KEO83027.1"/>
    </source>
</evidence>
<reference evidence="7 8" key="1">
    <citation type="journal article" date="2013" name="Int. J. Syst. Evol. Microbiol.">
        <title>Tumebacillus flagellatus sp. nov., an alpha-amylase/pullulanase-producing bacterium isolated from cassava wastewater.</title>
        <authorList>
            <person name="Wang Q."/>
            <person name="Xie N."/>
            <person name="Qin Y."/>
            <person name="Shen N."/>
            <person name="Zhu J."/>
            <person name="Mi H."/>
            <person name="Huang R."/>
        </authorList>
    </citation>
    <scope>NUCLEOTIDE SEQUENCE [LARGE SCALE GENOMIC DNA]</scope>
    <source>
        <strain evidence="7 8">GST4</strain>
    </source>
</reference>
<keyword evidence="4 6" id="KW-1133">Transmembrane helix</keyword>
<feature type="transmembrane region" description="Helical" evidence="6">
    <location>
        <begin position="161"/>
        <end position="181"/>
    </location>
</feature>
<feature type="transmembrane region" description="Helical" evidence="6">
    <location>
        <begin position="7"/>
        <end position="31"/>
    </location>
</feature>
<evidence type="ECO:0000256" key="6">
    <source>
        <dbReference type="SAM" id="Phobius"/>
    </source>
</evidence>
<accession>A0A074MAT3</accession>
<dbReference type="InterPro" id="IPR036259">
    <property type="entry name" value="MFS_trans_sf"/>
</dbReference>
<gene>
    <name evidence="7" type="ORF">EL26_12110</name>
</gene>
<dbReference type="Pfam" id="PF07690">
    <property type="entry name" value="MFS_1"/>
    <property type="match status" value="1"/>
</dbReference>
<dbReference type="EMBL" id="JMIR01000015">
    <property type="protein sequence ID" value="KEO83027.1"/>
    <property type="molecule type" value="Genomic_DNA"/>
</dbReference>
<dbReference type="GO" id="GO:0005886">
    <property type="term" value="C:plasma membrane"/>
    <property type="evidence" value="ECO:0007669"/>
    <property type="project" value="UniProtKB-SubCell"/>
</dbReference>
<dbReference type="SUPFAM" id="SSF103473">
    <property type="entry name" value="MFS general substrate transporter"/>
    <property type="match status" value="1"/>
</dbReference>
<keyword evidence="5 6" id="KW-0472">Membrane</keyword>
<dbReference type="Proteomes" id="UP000027931">
    <property type="component" value="Unassembled WGS sequence"/>
</dbReference>
<evidence type="ECO:0000313" key="8">
    <source>
        <dbReference type="Proteomes" id="UP000027931"/>
    </source>
</evidence>
<evidence type="ECO:0000256" key="3">
    <source>
        <dbReference type="ARBA" id="ARBA00022692"/>
    </source>
</evidence>
<dbReference type="PANTHER" id="PTHR23513">
    <property type="entry name" value="INTEGRAL MEMBRANE EFFLUX PROTEIN-RELATED"/>
    <property type="match status" value="1"/>
</dbReference>
<organism evidence="7 8">
    <name type="scientific">Tumebacillus flagellatus</name>
    <dbReference type="NCBI Taxonomy" id="1157490"/>
    <lineage>
        <taxon>Bacteria</taxon>
        <taxon>Bacillati</taxon>
        <taxon>Bacillota</taxon>
        <taxon>Bacilli</taxon>
        <taxon>Bacillales</taxon>
        <taxon>Alicyclobacillaceae</taxon>
        <taxon>Tumebacillus</taxon>
    </lineage>
</organism>
<keyword evidence="8" id="KW-1185">Reference proteome</keyword>
<dbReference type="RefSeq" id="WP_038088549.1">
    <property type="nucleotide sequence ID" value="NZ_JMIR01000015.1"/>
</dbReference>
<dbReference type="STRING" id="1157490.EL26_12110"/>
<feature type="transmembrane region" description="Helical" evidence="6">
    <location>
        <begin position="133"/>
        <end position="155"/>
    </location>
</feature>
<name>A0A074MAT3_9BACL</name>
<proteinExistence type="predicted"/>
<feature type="transmembrane region" description="Helical" evidence="6">
    <location>
        <begin position="37"/>
        <end position="58"/>
    </location>
</feature>
<feature type="transmembrane region" description="Helical" evidence="6">
    <location>
        <begin position="70"/>
        <end position="90"/>
    </location>
</feature>
<feature type="transmembrane region" description="Helical" evidence="6">
    <location>
        <begin position="369"/>
        <end position="387"/>
    </location>
</feature>
<evidence type="ECO:0000256" key="1">
    <source>
        <dbReference type="ARBA" id="ARBA00004651"/>
    </source>
</evidence>